<dbReference type="InterPro" id="IPR027417">
    <property type="entry name" value="P-loop_NTPase"/>
</dbReference>
<keyword evidence="6" id="KW-1185">Reference proteome</keyword>
<keyword evidence="2" id="KW-0547">Nucleotide-binding</keyword>
<dbReference type="Gene3D" id="3.40.50.300">
    <property type="entry name" value="P-loop containing nucleotide triphosphate hydrolases"/>
    <property type="match status" value="1"/>
</dbReference>
<dbReference type="PANTHER" id="PTHR42788">
    <property type="entry name" value="TAURINE IMPORT ATP-BINDING PROTEIN-RELATED"/>
    <property type="match status" value="1"/>
</dbReference>
<keyword evidence="1" id="KW-0813">Transport</keyword>
<dbReference type="InterPro" id="IPR003439">
    <property type="entry name" value="ABC_transporter-like_ATP-bd"/>
</dbReference>
<evidence type="ECO:0000256" key="1">
    <source>
        <dbReference type="ARBA" id="ARBA00022448"/>
    </source>
</evidence>
<evidence type="ECO:0000256" key="3">
    <source>
        <dbReference type="ARBA" id="ARBA00022840"/>
    </source>
</evidence>
<proteinExistence type="predicted"/>
<dbReference type="RefSeq" id="WP_137338998.1">
    <property type="nucleotide sequence ID" value="NZ_SZVO01000002.1"/>
</dbReference>
<dbReference type="CDD" id="cd03293">
    <property type="entry name" value="ABC_NrtD_SsuB_transporters"/>
    <property type="match status" value="1"/>
</dbReference>
<dbReference type="SMART" id="SM00382">
    <property type="entry name" value="AAA"/>
    <property type="match status" value="1"/>
</dbReference>
<name>A0A4U6D7F5_9BACT</name>
<dbReference type="SUPFAM" id="SSF52540">
    <property type="entry name" value="P-loop containing nucleoside triphosphate hydrolases"/>
    <property type="match status" value="1"/>
</dbReference>
<dbReference type="AlphaFoldDB" id="A0A4U6D7F5"/>
<dbReference type="EMBL" id="SZVO01000002">
    <property type="protein sequence ID" value="TKT93322.1"/>
    <property type="molecule type" value="Genomic_DNA"/>
</dbReference>
<dbReference type="GO" id="GO:0016887">
    <property type="term" value="F:ATP hydrolysis activity"/>
    <property type="evidence" value="ECO:0007669"/>
    <property type="project" value="InterPro"/>
</dbReference>
<sequence length="246" mass="27754">MIRITNLSLTYGRRGQNIEALRDINLSIQKGEFICLLGPSGCGKSSLLNLIGGFLNPTKGEIRINNLDMKRPNADIGMIFQKFSLFPWQTVAQNIAFGLRQKNLEREAVIGIVRSYLKKVDLIDFESAYPNELSGGMQQRVAIARSFANDPAILLMDEPFGSLDSQTKYQMRSLLLDIWNVSRKTVVFVTHDIEEAIELSDRIIVISSRPGTIKYELSVELPRPRNWDVLNSKEGLSVRELLLSLL</sequence>
<reference evidence="5 6" key="1">
    <citation type="submission" date="2019-05" db="EMBL/GenBank/DDBJ databases">
        <title>Dyadobacter AR-3-8 sp. nov., isolated from arctic soil.</title>
        <authorList>
            <person name="Chaudhary D.K."/>
        </authorList>
    </citation>
    <scope>NUCLEOTIDE SEQUENCE [LARGE SCALE GENOMIC DNA]</scope>
    <source>
        <strain evidence="5 6">AR-3-8</strain>
    </source>
</reference>
<feature type="domain" description="ABC transporter" evidence="4">
    <location>
        <begin position="2"/>
        <end position="233"/>
    </location>
</feature>
<dbReference type="InterPro" id="IPR017871">
    <property type="entry name" value="ABC_transporter-like_CS"/>
</dbReference>
<dbReference type="InterPro" id="IPR003593">
    <property type="entry name" value="AAA+_ATPase"/>
</dbReference>
<dbReference type="Proteomes" id="UP000304900">
    <property type="component" value="Unassembled WGS sequence"/>
</dbReference>
<comment type="caution">
    <text evidence="5">The sequence shown here is derived from an EMBL/GenBank/DDBJ whole genome shotgun (WGS) entry which is preliminary data.</text>
</comment>
<gene>
    <name evidence="5" type="ORF">FDK13_05575</name>
</gene>
<dbReference type="GO" id="GO:0005524">
    <property type="term" value="F:ATP binding"/>
    <property type="evidence" value="ECO:0007669"/>
    <property type="project" value="UniProtKB-KW"/>
</dbReference>
<dbReference type="PANTHER" id="PTHR42788:SF13">
    <property type="entry name" value="ALIPHATIC SULFONATES IMPORT ATP-BINDING PROTEIN SSUB"/>
    <property type="match status" value="1"/>
</dbReference>
<protein>
    <submittedName>
        <fullName evidence="5">ABC transporter ATP-binding protein</fullName>
    </submittedName>
</protein>
<organism evidence="5 6">
    <name type="scientific">Dyadobacter frigoris</name>
    <dbReference type="NCBI Taxonomy" id="2576211"/>
    <lineage>
        <taxon>Bacteria</taxon>
        <taxon>Pseudomonadati</taxon>
        <taxon>Bacteroidota</taxon>
        <taxon>Cytophagia</taxon>
        <taxon>Cytophagales</taxon>
        <taxon>Spirosomataceae</taxon>
        <taxon>Dyadobacter</taxon>
    </lineage>
</organism>
<dbReference type="Pfam" id="PF00005">
    <property type="entry name" value="ABC_tran"/>
    <property type="match status" value="1"/>
</dbReference>
<dbReference type="PROSITE" id="PS00211">
    <property type="entry name" value="ABC_TRANSPORTER_1"/>
    <property type="match status" value="1"/>
</dbReference>
<evidence type="ECO:0000313" key="6">
    <source>
        <dbReference type="Proteomes" id="UP000304900"/>
    </source>
</evidence>
<dbReference type="OrthoDB" id="9782239at2"/>
<keyword evidence="3 5" id="KW-0067">ATP-binding</keyword>
<evidence type="ECO:0000256" key="2">
    <source>
        <dbReference type="ARBA" id="ARBA00022741"/>
    </source>
</evidence>
<dbReference type="PROSITE" id="PS50893">
    <property type="entry name" value="ABC_TRANSPORTER_2"/>
    <property type="match status" value="1"/>
</dbReference>
<evidence type="ECO:0000259" key="4">
    <source>
        <dbReference type="PROSITE" id="PS50893"/>
    </source>
</evidence>
<accession>A0A4U6D7F5</accession>
<evidence type="ECO:0000313" key="5">
    <source>
        <dbReference type="EMBL" id="TKT93322.1"/>
    </source>
</evidence>
<dbReference type="InterPro" id="IPR050166">
    <property type="entry name" value="ABC_transporter_ATP-bind"/>
</dbReference>